<reference evidence="3 4" key="1">
    <citation type="submission" date="2023-10" db="EMBL/GenBank/DDBJ databases">
        <title>Draft Genome Sequence of Candida saopaulonensis from a very Premature Infant with Sepsis.</title>
        <authorList>
            <person name="Ning Y."/>
            <person name="Dai R."/>
            <person name="Xiao M."/>
            <person name="Xu Y."/>
            <person name="Yan Q."/>
            <person name="Zhang L."/>
        </authorList>
    </citation>
    <scope>NUCLEOTIDE SEQUENCE [LARGE SCALE GENOMIC DNA]</scope>
    <source>
        <strain evidence="3 4">19XY460</strain>
    </source>
</reference>
<dbReference type="PANTHER" id="PTHR43092">
    <property type="entry name" value="L-CYSTEINE DESULFHYDRASE"/>
    <property type="match status" value="1"/>
</dbReference>
<proteinExistence type="predicted"/>
<dbReference type="SUPFAM" id="SSF53383">
    <property type="entry name" value="PLP-dependent transferases"/>
    <property type="match status" value="1"/>
</dbReference>
<dbReference type="GeneID" id="88176213"/>
<dbReference type="InterPro" id="IPR000192">
    <property type="entry name" value="Aminotrans_V_dom"/>
</dbReference>
<evidence type="ECO:0000256" key="1">
    <source>
        <dbReference type="ARBA" id="ARBA00022898"/>
    </source>
</evidence>
<dbReference type="PANTHER" id="PTHR43092:SF2">
    <property type="entry name" value="HERCYNYLCYSTEINE SULFOXIDE LYASE"/>
    <property type="match status" value="1"/>
</dbReference>
<dbReference type="Gene3D" id="3.40.640.10">
    <property type="entry name" value="Type I PLP-dependent aspartate aminotransferase-like (Major domain)"/>
    <property type="match status" value="1"/>
</dbReference>
<feature type="domain" description="Aminotransferase class V" evidence="2">
    <location>
        <begin position="33"/>
        <end position="334"/>
    </location>
</feature>
<evidence type="ECO:0000313" key="4">
    <source>
        <dbReference type="Proteomes" id="UP001338582"/>
    </source>
</evidence>
<dbReference type="InterPro" id="IPR015424">
    <property type="entry name" value="PyrdxlP-dep_Trfase"/>
</dbReference>
<evidence type="ECO:0000259" key="2">
    <source>
        <dbReference type="Pfam" id="PF00266"/>
    </source>
</evidence>
<evidence type="ECO:0000313" key="3">
    <source>
        <dbReference type="EMBL" id="WPK27755.1"/>
    </source>
</evidence>
<dbReference type="Pfam" id="PF00266">
    <property type="entry name" value="Aminotran_5"/>
    <property type="match status" value="1"/>
</dbReference>
<name>A0AAX4HGU1_9ASCO</name>
<keyword evidence="4" id="KW-1185">Reference proteome</keyword>
<dbReference type="InterPro" id="IPR015421">
    <property type="entry name" value="PyrdxlP-dep_Trfase_major"/>
</dbReference>
<dbReference type="Proteomes" id="UP001338582">
    <property type="component" value="Chromosome 7"/>
</dbReference>
<dbReference type="RefSeq" id="XP_062880131.1">
    <property type="nucleotide sequence ID" value="XM_063024061.1"/>
</dbReference>
<organism evidence="3 4">
    <name type="scientific">Australozyma saopauloensis</name>
    <dbReference type="NCBI Taxonomy" id="291208"/>
    <lineage>
        <taxon>Eukaryota</taxon>
        <taxon>Fungi</taxon>
        <taxon>Dikarya</taxon>
        <taxon>Ascomycota</taxon>
        <taxon>Saccharomycotina</taxon>
        <taxon>Pichiomycetes</taxon>
        <taxon>Metschnikowiaceae</taxon>
        <taxon>Australozyma</taxon>
    </lineage>
</organism>
<dbReference type="EMBL" id="CP138900">
    <property type="protein sequence ID" value="WPK27755.1"/>
    <property type="molecule type" value="Genomic_DNA"/>
</dbReference>
<protein>
    <recommendedName>
        <fullName evidence="2">Aminotransferase class V domain-containing protein</fullName>
    </recommendedName>
</protein>
<dbReference type="KEGG" id="asau:88176213"/>
<dbReference type="AlphaFoldDB" id="A0AAX4HGU1"/>
<gene>
    <name evidence="3" type="ORF">PUMCH_005155</name>
</gene>
<accession>A0AAX4HGU1</accession>
<keyword evidence="1" id="KW-0663">Pyridoxal phosphate</keyword>
<sequence>MSIQFGHKFREQHFPLINSKGFTSVNHGSYGMLPLVLIEKLNEVTSEFYSAPDKYVFKTHFENYNNALSAMGQFLGCASDNLAFVTGGTVAVNTILRSLPLEKGDVFVIPHTTYSFCKKTFDFLVDTLAVEVVVLDYELPISHDDIIAQFRDVFERKKVKMAFFDTVSSMPSVKLPYRELTSLCAEYGVLSYVDAAHGAGLLPIHFEAMNFKPDFFSTNLHKWLYYPYTFTVLYVDPKHQKSIQTFPITDTYQNPAQSNFFNHKFESQTRGHYMKLAMVQPAIEFRSKICGGEDHILDYCTELSAATKKMVEERWPGARAISNKNNDCLDSAMTTICVPDEISSAFAHVDSAKRAAYLEKLVDELLDTYKTFMPLFFYKEKLCFRVSAQIYNELSDYEYAIDSLKSAITQLIEEHDL</sequence>